<dbReference type="EMBL" id="ML178847">
    <property type="protein sequence ID" value="TFK97439.1"/>
    <property type="molecule type" value="Genomic_DNA"/>
</dbReference>
<reference evidence="3 4" key="1">
    <citation type="journal article" date="2019" name="Nat. Ecol. Evol.">
        <title>Megaphylogeny resolves global patterns of mushroom evolution.</title>
        <authorList>
            <person name="Varga T."/>
            <person name="Krizsan K."/>
            <person name="Foldi C."/>
            <person name="Dima B."/>
            <person name="Sanchez-Garcia M."/>
            <person name="Sanchez-Ramirez S."/>
            <person name="Szollosi G.J."/>
            <person name="Szarkandi J.G."/>
            <person name="Papp V."/>
            <person name="Albert L."/>
            <person name="Andreopoulos W."/>
            <person name="Angelini C."/>
            <person name="Antonin V."/>
            <person name="Barry K.W."/>
            <person name="Bougher N.L."/>
            <person name="Buchanan P."/>
            <person name="Buyck B."/>
            <person name="Bense V."/>
            <person name="Catcheside P."/>
            <person name="Chovatia M."/>
            <person name="Cooper J."/>
            <person name="Damon W."/>
            <person name="Desjardin D."/>
            <person name="Finy P."/>
            <person name="Geml J."/>
            <person name="Haridas S."/>
            <person name="Hughes K."/>
            <person name="Justo A."/>
            <person name="Karasinski D."/>
            <person name="Kautmanova I."/>
            <person name="Kiss B."/>
            <person name="Kocsube S."/>
            <person name="Kotiranta H."/>
            <person name="LaButti K.M."/>
            <person name="Lechner B.E."/>
            <person name="Liimatainen K."/>
            <person name="Lipzen A."/>
            <person name="Lukacs Z."/>
            <person name="Mihaltcheva S."/>
            <person name="Morgado L.N."/>
            <person name="Niskanen T."/>
            <person name="Noordeloos M.E."/>
            <person name="Ohm R.A."/>
            <person name="Ortiz-Santana B."/>
            <person name="Ovrebo C."/>
            <person name="Racz N."/>
            <person name="Riley R."/>
            <person name="Savchenko A."/>
            <person name="Shiryaev A."/>
            <person name="Soop K."/>
            <person name="Spirin V."/>
            <person name="Szebenyi C."/>
            <person name="Tomsovsky M."/>
            <person name="Tulloss R.E."/>
            <person name="Uehling J."/>
            <person name="Grigoriev I.V."/>
            <person name="Vagvolgyi C."/>
            <person name="Papp T."/>
            <person name="Martin F.M."/>
            <person name="Miettinen O."/>
            <person name="Hibbett D.S."/>
            <person name="Nagy L.G."/>
        </authorList>
    </citation>
    <scope>NUCLEOTIDE SEQUENCE [LARGE SCALE GENOMIC DNA]</scope>
    <source>
        <strain evidence="3 4">CBS 309.79</strain>
    </source>
</reference>
<feature type="transmembrane region" description="Helical" evidence="1">
    <location>
        <begin position="27"/>
        <end position="49"/>
    </location>
</feature>
<dbReference type="Pfam" id="PF20152">
    <property type="entry name" value="DUF6534"/>
    <property type="match status" value="1"/>
</dbReference>
<proteinExistence type="predicted"/>
<keyword evidence="1" id="KW-1133">Transmembrane helix</keyword>
<dbReference type="STRING" id="1884261.A0A5C3Q8P2"/>
<evidence type="ECO:0000313" key="4">
    <source>
        <dbReference type="Proteomes" id="UP000305067"/>
    </source>
</evidence>
<name>A0A5C3Q8P2_9AGAR</name>
<feature type="transmembrane region" description="Helical" evidence="1">
    <location>
        <begin position="173"/>
        <end position="192"/>
    </location>
</feature>
<dbReference type="PANTHER" id="PTHR40465">
    <property type="entry name" value="CHROMOSOME 1, WHOLE GENOME SHOTGUN SEQUENCE"/>
    <property type="match status" value="1"/>
</dbReference>
<gene>
    <name evidence="3" type="ORF">BDV98DRAFT_596652</name>
</gene>
<feature type="transmembrane region" description="Helical" evidence="1">
    <location>
        <begin position="61"/>
        <end position="83"/>
    </location>
</feature>
<feature type="domain" description="DUF6534" evidence="2">
    <location>
        <begin position="180"/>
        <end position="269"/>
    </location>
</feature>
<feature type="transmembrane region" description="Helical" evidence="1">
    <location>
        <begin position="244"/>
        <end position="265"/>
    </location>
</feature>
<feature type="transmembrane region" description="Helical" evidence="1">
    <location>
        <begin position="103"/>
        <end position="122"/>
    </location>
</feature>
<evidence type="ECO:0000259" key="2">
    <source>
        <dbReference type="Pfam" id="PF20152"/>
    </source>
</evidence>
<keyword evidence="1" id="KW-0472">Membrane</keyword>
<accession>A0A5C3Q8P2</accession>
<dbReference type="OrthoDB" id="3265526at2759"/>
<feature type="transmembrane region" description="Helical" evidence="1">
    <location>
        <begin position="134"/>
        <end position="161"/>
    </location>
</feature>
<organism evidence="3 4">
    <name type="scientific">Pterulicium gracile</name>
    <dbReference type="NCBI Taxonomy" id="1884261"/>
    <lineage>
        <taxon>Eukaryota</taxon>
        <taxon>Fungi</taxon>
        <taxon>Dikarya</taxon>
        <taxon>Basidiomycota</taxon>
        <taxon>Agaricomycotina</taxon>
        <taxon>Agaricomycetes</taxon>
        <taxon>Agaricomycetidae</taxon>
        <taxon>Agaricales</taxon>
        <taxon>Pleurotineae</taxon>
        <taxon>Pterulaceae</taxon>
        <taxon>Pterulicium</taxon>
    </lineage>
</organism>
<feature type="transmembrane region" description="Helical" evidence="1">
    <location>
        <begin position="213"/>
        <end position="238"/>
    </location>
</feature>
<evidence type="ECO:0000313" key="3">
    <source>
        <dbReference type="EMBL" id="TFK97439.1"/>
    </source>
</evidence>
<keyword evidence="1" id="KW-0812">Transmembrane</keyword>
<evidence type="ECO:0000256" key="1">
    <source>
        <dbReference type="SAM" id="Phobius"/>
    </source>
</evidence>
<protein>
    <recommendedName>
        <fullName evidence="2">DUF6534 domain-containing protein</fullName>
    </recommendedName>
</protein>
<dbReference type="AlphaFoldDB" id="A0A5C3Q8P2"/>
<keyword evidence="4" id="KW-1185">Reference proteome</keyword>
<dbReference type="InterPro" id="IPR045339">
    <property type="entry name" value="DUF6534"/>
</dbReference>
<sequence length="364" mass="40373">MAAPYNETAVIELIDNQAFYNANLGPFLAGLAVQMFMMGVLSLQCWSYFEDMAANDTRWHKWLVGVMFVMGAFQTGTDFEILYDSFVVGYGRIEYWNEYNWTFTYELGFSAAIALIAQIFFIHRCFVVSQSYVLVVICGLTAGVGFGAGLAASVGLIAAKYYTRVDMILVEGIIWLIATALTDILISLALIIKLRHAKTSFPSCRTERMLSRMIRLAFETASLTSLIAILNLILYAGFGKQNSVHLFFQFIVGKMYSHSVMVTLLSRKRIRQTGSDGVNVLSNGAPHGDNDGSDHKSGHGAVSGVNVTTTCVTITDPVQKKGHRALRPFKVNHVDVSDDKLNEYPLSPIESLQREQRDKSISLV</sequence>
<dbReference type="PANTHER" id="PTHR40465:SF1">
    <property type="entry name" value="DUF6534 DOMAIN-CONTAINING PROTEIN"/>
    <property type="match status" value="1"/>
</dbReference>
<dbReference type="Proteomes" id="UP000305067">
    <property type="component" value="Unassembled WGS sequence"/>
</dbReference>